<evidence type="ECO:0000256" key="3">
    <source>
        <dbReference type="ARBA" id="ARBA00022448"/>
    </source>
</evidence>
<feature type="transmembrane region" description="Helical" evidence="11">
    <location>
        <begin position="190"/>
        <end position="222"/>
    </location>
</feature>
<feature type="transmembrane region" description="Helical" evidence="11">
    <location>
        <begin position="272"/>
        <end position="292"/>
    </location>
</feature>
<dbReference type="PANTHER" id="PTHR19139:SF283">
    <property type="entry name" value="AQUAPORIN"/>
    <property type="match status" value="1"/>
</dbReference>
<keyword evidence="13" id="KW-1185">Reference proteome</keyword>
<dbReference type="SUPFAM" id="SSF81338">
    <property type="entry name" value="Aquaporin-like"/>
    <property type="match status" value="1"/>
</dbReference>
<evidence type="ECO:0000313" key="13">
    <source>
        <dbReference type="Proteomes" id="UP000785200"/>
    </source>
</evidence>
<organism evidence="12 13">
    <name type="scientific">Hyphodiscus hymeniophilus</name>
    <dbReference type="NCBI Taxonomy" id="353542"/>
    <lineage>
        <taxon>Eukaryota</taxon>
        <taxon>Fungi</taxon>
        <taxon>Dikarya</taxon>
        <taxon>Ascomycota</taxon>
        <taxon>Pezizomycotina</taxon>
        <taxon>Leotiomycetes</taxon>
        <taxon>Helotiales</taxon>
        <taxon>Hyphodiscaceae</taxon>
        <taxon>Hyphodiscus</taxon>
    </lineage>
</organism>
<evidence type="ECO:0000256" key="2">
    <source>
        <dbReference type="ARBA" id="ARBA00006175"/>
    </source>
</evidence>
<evidence type="ECO:0000256" key="6">
    <source>
        <dbReference type="ARBA" id="ARBA00022989"/>
    </source>
</evidence>
<evidence type="ECO:0000256" key="9">
    <source>
        <dbReference type="RuleBase" id="RU000477"/>
    </source>
</evidence>
<comment type="catalytic activity">
    <reaction evidence="8">
        <text>H2O(in) = H2O(out)</text>
        <dbReference type="Rhea" id="RHEA:29667"/>
        <dbReference type="ChEBI" id="CHEBI:15377"/>
    </reaction>
</comment>
<evidence type="ECO:0000256" key="1">
    <source>
        <dbReference type="ARBA" id="ARBA00004141"/>
    </source>
</evidence>
<protein>
    <submittedName>
        <fullName evidence="12">Aquaporin-1</fullName>
    </submittedName>
</protein>
<feature type="region of interest" description="Disordered" evidence="10">
    <location>
        <begin position="431"/>
        <end position="479"/>
    </location>
</feature>
<dbReference type="InterPro" id="IPR023271">
    <property type="entry name" value="Aquaporin-like"/>
</dbReference>
<dbReference type="OrthoDB" id="3222at2759"/>
<dbReference type="AlphaFoldDB" id="A0A9P6SKI1"/>
<dbReference type="PRINTS" id="PR00783">
    <property type="entry name" value="MINTRINSICP"/>
</dbReference>
<dbReference type="GO" id="GO:0015250">
    <property type="term" value="F:water channel activity"/>
    <property type="evidence" value="ECO:0007669"/>
    <property type="project" value="TreeGrafter"/>
</dbReference>
<dbReference type="EMBL" id="VNKQ01000019">
    <property type="protein sequence ID" value="KAG0645401.1"/>
    <property type="molecule type" value="Genomic_DNA"/>
</dbReference>
<feature type="compositionally biased region" description="Basic and acidic residues" evidence="10">
    <location>
        <begin position="19"/>
        <end position="46"/>
    </location>
</feature>
<name>A0A9P6SKI1_9HELO</name>
<dbReference type="GO" id="GO:0005886">
    <property type="term" value="C:plasma membrane"/>
    <property type="evidence" value="ECO:0007669"/>
    <property type="project" value="TreeGrafter"/>
</dbReference>
<evidence type="ECO:0000256" key="5">
    <source>
        <dbReference type="ARBA" id="ARBA00022737"/>
    </source>
</evidence>
<evidence type="ECO:0000256" key="7">
    <source>
        <dbReference type="ARBA" id="ARBA00023136"/>
    </source>
</evidence>
<comment type="subcellular location">
    <subcellularLocation>
        <location evidence="1">Membrane</location>
        <topology evidence="1">Multi-pass membrane protein</topology>
    </subcellularLocation>
</comment>
<feature type="compositionally biased region" description="Basic and acidic residues" evidence="10">
    <location>
        <begin position="1"/>
        <end position="11"/>
    </location>
</feature>
<dbReference type="InterPro" id="IPR000425">
    <property type="entry name" value="MIP"/>
</dbReference>
<comment type="similarity">
    <text evidence="2 9">Belongs to the MIP/aquaporin (TC 1.A.8) family.</text>
</comment>
<evidence type="ECO:0000256" key="11">
    <source>
        <dbReference type="SAM" id="Phobius"/>
    </source>
</evidence>
<reference evidence="12" key="1">
    <citation type="submission" date="2019-07" db="EMBL/GenBank/DDBJ databases">
        <title>Hyphodiscus hymeniophilus genome sequencing and assembly.</title>
        <authorList>
            <person name="Kramer G."/>
            <person name="Nodwell J."/>
        </authorList>
    </citation>
    <scope>NUCLEOTIDE SEQUENCE</scope>
    <source>
        <strain evidence="12">ATCC 34498</strain>
    </source>
</reference>
<evidence type="ECO:0000256" key="4">
    <source>
        <dbReference type="ARBA" id="ARBA00022692"/>
    </source>
</evidence>
<keyword evidence="6 11" id="KW-1133">Transmembrane helix</keyword>
<keyword evidence="7 11" id="KW-0472">Membrane</keyword>
<accession>A0A9P6SKI1</accession>
<dbReference type="PANTHER" id="PTHR19139">
    <property type="entry name" value="AQUAPORIN TRANSPORTER"/>
    <property type="match status" value="1"/>
</dbReference>
<feature type="transmembrane region" description="Helical" evidence="11">
    <location>
        <begin position="111"/>
        <end position="130"/>
    </location>
</feature>
<dbReference type="InterPro" id="IPR034294">
    <property type="entry name" value="Aquaporin_transptr"/>
</dbReference>
<gene>
    <name evidence="12" type="ORF">D0Z07_8973</name>
</gene>
<sequence length="479" mass="51882">MATESPHKEMRQSSSVSYSHEEAPILKREHDTDGHDVSRHDYHEPDGSAPSQGQVVNGAGLAPAHSFPALGDKNYDNNQGRLRSRLKKKYSTKHPMLRWTKFMDSPTKNNVVAVIGEFLGTTMFLFFAFAGTQLANVEVGDTSIQIVAGQPDGFNPGTLFYISASFGLSLMVNAWVFFRISGGLFNPAVTLAVALIGAIGPLRAVLLFCAQMTGACFAAYLVEVMFPTPFKVQTTLQYGTTVAQGVWIEALCTAMLVFTIIMLAVEKHRATFMAPIAIGIALFIGELIAVYYTGGSLNPARSFGPAAVQHNFMHNHWVYWVGPFIGAIFAVLAFWMFKALEYEFANPGQDADVENDPTRNPNHQMAHIVEKRHAEVAQIRAIEQEGGFRALNNVGQQGSVLGQQGAIGMAVAGVRDGDEIRVKRIRKGEPDLEANWPATQGVDAAQSEKLAEQRADGDSALAGSSDPVQSPAGPLTSNP</sequence>
<feature type="region of interest" description="Disordered" evidence="10">
    <location>
        <begin position="1"/>
        <end position="78"/>
    </location>
</feature>
<proteinExistence type="inferred from homology"/>
<comment type="caution">
    <text evidence="12">The sequence shown here is derived from an EMBL/GenBank/DDBJ whole genome shotgun (WGS) entry which is preliminary data.</text>
</comment>
<keyword evidence="4 9" id="KW-0812">Transmembrane</keyword>
<evidence type="ECO:0000256" key="8">
    <source>
        <dbReference type="ARBA" id="ARBA00034651"/>
    </source>
</evidence>
<dbReference type="Gene3D" id="1.20.1080.10">
    <property type="entry name" value="Glycerol uptake facilitator protein"/>
    <property type="match status" value="1"/>
</dbReference>
<keyword evidence="3 9" id="KW-0813">Transport</keyword>
<dbReference type="Pfam" id="PF00230">
    <property type="entry name" value="MIP"/>
    <property type="match status" value="1"/>
</dbReference>
<evidence type="ECO:0000256" key="10">
    <source>
        <dbReference type="SAM" id="MobiDB-lite"/>
    </source>
</evidence>
<feature type="transmembrane region" description="Helical" evidence="11">
    <location>
        <begin position="317"/>
        <end position="337"/>
    </location>
</feature>
<keyword evidence="5" id="KW-0677">Repeat</keyword>
<evidence type="ECO:0000313" key="12">
    <source>
        <dbReference type="EMBL" id="KAG0645401.1"/>
    </source>
</evidence>
<dbReference type="FunFam" id="1.20.1080.10:FF:000014">
    <property type="entry name" value="Aquaporin 1"/>
    <property type="match status" value="1"/>
</dbReference>
<feature type="transmembrane region" description="Helical" evidence="11">
    <location>
        <begin position="242"/>
        <end position="265"/>
    </location>
</feature>
<dbReference type="Proteomes" id="UP000785200">
    <property type="component" value="Unassembled WGS sequence"/>
</dbReference>